<proteinExistence type="inferred from homology"/>
<evidence type="ECO:0000256" key="16">
    <source>
        <dbReference type="ARBA" id="ARBA00046920"/>
    </source>
</evidence>
<dbReference type="GO" id="GO:0051301">
    <property type="term" value="P:cell division"/>
    <property type="evidence" value="ECO:0007669"/>
    <property type="project" value="UniProtKB-KW"/>
</dbReference>
<comment type="subcellular location">
    <subcellularLocation>
        <location evidence="3">Cytoplasm</location>
        <location evidence="3">Cytoskeleton</location>
        <location evidence="3">Microtubule organizing center</location>
        <location evidence="3">Centrosome</location>
    </subcellularLocation>
    <subcellularLocation>
        <location evidence="4">Cytoplasmic vesicle</location>
    </subcellularLocation>
    <subcellularLocation>
        <location evidence="1">Midbody</location>
    </subcellularLocation>
    <subcellularLocation>
        <location evidence="2">Nucleus envelope</location>
    </subcellularLocation>
</comment>
<feature type="compositionally biased region" description="Pro residues" evidence="17">
    <location>
        <begin position="402"/>
        <end position="414"/>
    </location>
</feature>
<evidence type="ECO:0000313" key="19">
    <source>
        <dbReference type="Proteomes" id="UP000749559"/>
    </source>
</evidence>
<evidence type="ECO:0000256" key="9">
    <source>
        <dbReference type="ARBA" id="ARBA00022618"/>
    </source>
</evidence>
<evidence type="ECO:0000256" key="5">
    <source>
        <dbReference type="ARBA" id="ARBA00005536"/>
    </source>
</evidence>
<feature type="region of interest" description="Disordered" evidence="17">
    <location>
        <begin position="221"/>
        <end position="451"/>
    </location>
</feature>
<evidence type="ECO:0000256" key="2">
    <source>
        <dbReference type="ARBA" id="ARBA00004259"/>
    </source>
</evidence>
<name>A0A8S4NEG5_OWEFU</name>
<keyword evidence="12" id="KW-0131">Cell cycle</keyword>
<keyword evidence="9" id="KW-0132">Cell division</keyword>
<evidence type="ECO:0000256" key="17">
    <source>
        <dbReference type="SAM" id="MobiDB-lite"/>
    </source>
</evidence>
<dbReference type="GO" id="GO:0005635">
    <property type="term" value="C:nuclear envelope"/>
    <property type="evidence" value="ECO:0007669"/>
    <property type="project" value="UniProtKB-SubCell"/>
</dbReference>
<dbReference type="EMBL" id="CAIIXF020000003">
    <property type="protein sequence ID" value="CAH1779435.1"/>
    <property type="molecule type" value="Genomic_DNA"/>
</dbReference>
<keyword evidence="7" id="KW-0963">Cytoplasm</keyword>
<dbReference type="Pfam" id="PF03398">
    <property type="entry name" value="Ist1"/>
    <property type="match status" value="1"/>
</dbReference>
<dbReference type="AlphaFoldDB" id="A0A8S4NEG5"/>
<reference evidence="18" key="1">
    <citation type="submission" date="2022-03" db="EMBL/GenBank/DDBJ databases">
        <authorList>
            <person name="Martin C."/>
        </authorList>
    </citation>
    <scope>NUCLEOTIDE SEQUENCE</scope>
</reference>
<organism evidence="18 19">
    <name type="scientific">Owenia fusiformis</name>
    <name type="common">Polychaete worm</name>
    <dbReference type="NCBI Taxonomy" id="6347"/>
    <lineage>
        <taxon>Eukaryota</taxon>
        <taxon>Metazoa</taxon>
        <taxon>Spiralia</taxon>
        <taxon>Lophotrochozoa</taxon>
        <taxon>Annelida</taxon>
        <taxon>Polychaeta</taxon>
        <taxon>Sedentaria</taxon>
        <taxon>Canalipalpata</taxon>
        <taxon>Sabellida</taxon>
        <taxon>Oweniida</taxon>
        <taxon>Oweniidae</taxon>
        <taxon>Owenia</taxon>
    </lineage>
</organism>
<keyword evidence="10" id="KW-0206">Cytoskeleton</keyword>
<gene>
    <name evidence="18" type="ORF">OFUS_LOCUS6243</name>
</gene>
<dbReference type="Gene3D" id="1.20.1260.60">
    <property type="entry name" value="Vacuolar protein sorting-associated protein Ist1"/>
    <property type="match status" value="1"/>
</dbReference>
<feature type="compositionally biased region" description="Pro residues" evidence="17">
    <location>
        <begin position="271"/>
        <end position="307"/>
    </location>
</feature>
<dbReference type="PANTHER" id="PTHR12161">
    <property type="entry name" value="IST1 FAMILY MEMBER"/>
    <property type="match status" value="1"/>
</dbReference>
<evidence type="ECO:0000256" key="7">
    <source>
        <dbReference type="ARBA" id="ARBA00022490"/>
    </source>
</evidence>
<keyword evidence="19" id="KW-1185">Reference proteome</keyword>
<sequence>MWRVTEKISQGTITNNQGIMFSSKNCNYTKLKTNLRLVIQRLKLLEKKKTELALKGRKEIADYISANKDDRARIRVEHIVREDYLVEALEILEMYCDLLLARFGLIERMKELDPGLEEAVATLLWASPRLQTDIQEFKEISRQLTGKYSKEFAEACSRNTMENVNEVVMRKMSIHAPPKMLIESYMCEIAKSYNVPFEPDPSAMTDNSAILATDLLIDFNSDDKNNGPGGGAGGGGGGGGRLQPMAPNNAGPLPGKAPLPPGPMPAGAMPPGEPLPPYSPPQPPVGGTPDIPPFPMSYSRPPPPLPSVGPNASSQLPQPPAPGFKDSNPQAPVFGGIPVVPMGSPERQSENPQDLGPSPTVNLDDIRPQVPSGPGPQQPSAPPNDPSRLPSYGSVMSNHTEYPPPLSNLPPPPAGGVINSIPNLPEVPGDLPELSLPGAGANSAGGNDVDFDDLTRRFEELKKKK</sequence>
<evidence type="ECO:0000256" key="6">
    <source>
        <dbReference type="ARBA" id="ARBA00014513"/>
    </source>
</evidence>
<evidence type="ECO:0000256" key="4">
    <source>
        <dbReference type="ARBA" id="ARBA00004541"/>
    </source>
</evidence>
<dbReference type="GO" id="GO:0031410">
    <property type="term" value="C:cytoplasmic vesicle"/>
    <property type="evidence" value="ECO:0007669"/>
    <property type="project" value="UniProtKB-SubCell"/>
</dbReference>
<dbReference type="InterPro" id="IPR042277">
    <property type="entry name" value="IST1-like"/>
</dbReference>
<dbReference type="PANTHER" id="PTHR12161:SF5">
    <property type="entry name" value="IST1 HOMOLOG"/>
    <property type="match status" value="1"/>
</dbReference>
<evidence type="ECO:0000256" key="15">
    <source>
        <dbReference type="ARBA" id="ARBA00046124"/>
    </source>
</evidence>
<dbReference type="GO" id="GO:0030496">
    <property type="term" value="C:midbody"/>
    <property type="evidence" value="ECO:0007669"/>
    <property type="project" value="UniProtKB-SubCell"/>
</dbReference>
<evidence type="ECO:0000256" key="14">
    <source>
        <dbReference type="ARBA" id="ARBA00032374"/>
    </source>
</evidence>
<evidence type="ECO:0000256" key="8">
    <source>
        <dbReference type="ARBA" id="ARBA00022553"/>
    </source>
</evidence>
<feature type="compositionally biased region" description="Pro residues" evidence="17">
    <location>
        <begin position="371"/>
        <end position="385"/>
    </location>
</feature>
<dbReference type="GO" id="GO:0005813">
    <property type="term" value="C:centrosome"/>
    <property type="evidence" value="ECO:0007669"/>
    <property type="project" value="UniProtKB-SubCell"/>
</dbReference>
<feature type="compositionally biased region" description="Pro residues" evidence="17">
    <location>
        <begin position="255"/>
        <end position="264"/>
    </location>
</feature>
<evidence type="ECO:0000256" key="11">
    <source>
        <dbReference type="ARBA" id="ARBA00023242"/>
    </source>
</evidence>
<comment type="function">
    <text evidence="15">ESCRT-III-like protein involved in cytokinesis, nuclear envelope reassembly and endosomal tubulation. Is required for efficient abscission during cytokinesis. Involved in recruiting VPS4A and/or VPS4B to the midbody of dividing cells. During late anaphase, involved in nuclear envelope reassembly and mitotic spindle disassembly together with the ESCRT-III complex: IST1 acts by mediating the recruitment of SPAST to the nuclear membrane, leading to microtubule severing. Recruited to the reforming nuclear envelope (NE) during anaphase by LEMD2. Regulates early endosomal tubulation together with the ESCRT-III complex by mediating the recruitment of SPAST.</text>
</comment>
<evidence type="ECO:0000256" key="13">
    <source>
        <dbReference type="ARBA" id="ARBA00023329"/>
    </source>
</evidence>
<dbReference type="FunFam" id="1.20.1260.60:FF:000001">
    <property type="entry name" value="IST1 homolog isoform X1"/>
    <property type="match status" value="1"/>
</dbReference>
<comment type="similarity">
    <text evidence="5">Belongs to the IST1 family.</text>
</comment>
<dbReference type="GO" id="GO:0015031">
    <property type="term" value="P:protein transport"/>
    <property type="evidence" value="ECO:0007669"/>
    <property type="project" value="InterPro"/>
</dbReference>
<protein>
    <recommendedName>
        <fullName evidence="6">IST1 homolog</fullName>
    </recommendedName>
    <alternativeName>
        <fullName evidence="14">Charged multivesicular body protein 8</fullName>
    </alternativeName>
</protein>
<comment type="caution">
    <text evidence="18">The sequence shown here is derived from an EMBL/GenBank/DDBJ whole genome shotgun (WGS) entry which is preliminary data.</text>
</comment>
<evidence type="ECO:0000256" key="12">
    <source>
        <dbReference type="ARBA" id="ARBA00023306"/>
    </source>
</evidence>
<accession>A0A8S4NEG5</accession>
<comment type="subunit">
    <text evidence="16">Interacts with CHMP1A, CHMP1B, VPS4A and VTA1. Interacts with SPAST, STAMBP, and USP8. May interact with VPS37B. May associate with the ESCRT-I complex. Interacts with MITD1, in competition with VSP4. Interacts with SPART (via MIT domain); leading to the recruitment of SPART to midbodies. Interacts with SPAST.</text>
</comment>
<keyword evidence="8" id="KW-0597">Phosphoprotein</keyword>
<dbReference type="OrthoDB" id="29853at2759"/>
<keyword evidence="13" id="KW-0968">Cytoplasmic vesicle</keyword>
<evidence type="ECO:0000256" key="1">
    <source>
        <dbReference type="ARBA" id="ARBA00004214"/>
    </source>
</evidence>
<evidence type="ECO:0000256" key="3">
    <source>
        <dbReference type="ARBA" id="ARBA00004300"/>
    </source>
</evidence>
<feature type="compositionally biased region" description="Gly residues" evidence="17">
    <location>
        <begin position="227"/>
        <end position="241"/>
    </location>
</feature>
<dbReference type="InterPro" id="IPR005061">
    <property type="entry name" value="Ist1"/>
</dbReference>
<keyword evidence="11" id="KW-0539">Nucleus</keyword>
<evidence type="ECO:0000256" key="10">
    <source>
        <dbReference type="ARBA" id="ARBA00023212"/>
    </source>
</evidence>
<dbReference type="Proteomes" id="UP000749559">
    <property type="component" value="Unassembled WGS sequence"/>
</dbReference>
<evidence type="ECO:0000313" key="18">
    <source>
        <dbReference type="EMBL" id="CAH1779435.1"/>
    </source>
</evidence>